<sequence length="298" mass="35495">MVLPNFLVIGAPKSGTTSLYKYLEEHPQVYMSSHKEPRFFAFEGCTGFNGHGVSRYNIVTNLDEYQRLFSQVADEQAIGEASTWYLSSPTAPERIKHYIPDVKLIAILREPAERAYSHYWHLYRKDLEPLDSFEKAIFAEEQRKQSNWLPDWYYLQEGYYYEHLTRYFQLFSREQIRVYLYEDLCSDPSNVLRDIFQFLEIDSEFEPNVVQRYNVTKLMRSKRLGDFLNRPSTIKRFIRRTLPQTSRAQAKQMLMAMNTYDRPKMLPEIKASLLADYRESIYKLQELLNRDLSHWLAV</sequence>
<dbReference type="Pfam" id="PF13469">
    <property type="entry name" value="Sulfotransfer_3"/>
    <property type="match status" value="1"/>
</dbReference>
<dbReference type="Gene3D" id="3.40.50.300">
    <property type="entry name" value="P-loop containing nucleotide triphosphate hydrolases"/>
    <property type="match status" value="1"/>
</dbReference>
<dbReference type="eggNOG" id="COG4424">
    <property type="taxonomic scope" value="Bacteria"/>
</dbReference>
<dbReference type="InterPro" id="IPR037359">
    <property type="entry name" value="NST/OST"/>
</dbReference>
<dbReference type="GO" id="GO:0008146">
    <property type="term" value="F:sulfotransferase activity"/>
    <property type="evidence" value="ECO:0007669"/>
    <property type="project" value="InterPro"/>
</dbReference>
<organism evidence="2 3">
    <name type="scientific">Acaryochloris marina (strain MBIC 11017)</name>
    <dbReference type="NCBI Taxonomy" id="329726"/>
    <lineage>
        <taxon>Bacteria</taxon>
        <taxon>Bacillati</taxon>
        <taxon>Cyanobacteriota</taxon>
        <taxon>Cyanophyceae</taxon>
        <taxon>Acaryochloridales</taxon>
        <taxon>Acaryochloridaceae</taxon>
        <taxon>Acaryochloris</taxon>
    </lineage>
</organism>
<gene>
    <name evidence="2" type="ordered locus">AM1_5717</name>
</gene>
<dbReference type="AlphaFoldDB" id="B0CGB1"/>
<protein>
    <submittedName>
        <fullName evidence="2">Sulfotransferase</fullName>
    </submittedName>
</protein>
<accession>B0CGB1</accession>
<evidence type="ECO:0000256" key="1">
    <source>
        <dbReference type="ARBA" id="ARBA00022679"/>
    </source>
</evidence>
<dbReference type="PANTHER" id="PTHR10605:SF56">
    <property type="entry name" value="BIFUNCTIONAL HEPARAN SULFATE N-DEACETYLASE_N-SULFOTRANSFERASE"/>
    <property type="match status" value="1"/>
</dbReference>
<evidence type="ECO:0000313" key="2">
    <source>
        <dbReference type="EMBL" id="ABW30664.1"/>
    </source>
</evidence>
<dbReference type="HOGENOM" id="CLU_017703_1_1_3"/>
<keyword evidence="3" id="KW-1185">Reference proteome</keyword>
<proteinExistence type="predicted"/>
<dbReference type="EMBL" id="CP000828">
    <property type="protein sequence ID" value="ABW30664.1"/>
    <property type="molecule type" value="Genomic_DNA"/>
</dbReference>
<dbReference type="SUPFAM" id="SSF52540">
    <property type="entry name" value="P-loop containing nucleoside triphosphate hydrolases"/>
    <property type="match status" value="1"/>
</dbReference>
<name>B0CGB1_ACAM1</name>
<evidence type="ECO:0000313" key="3">
    <source>
        <dbReference type="Proteomes" id="UP000000268"/>
    </source>
</evidence>
<dbReference type="RefSeq" id="WP_012165879.1">
    <property type="nucleotide sequence ID" value="NC_009925.1"/>
</dbReference>
<dbReference type="KEGG" id="amr:AM1_5717"/>
<dbReference type="InterPro" id="IPR027417">
    <property type="entry name" value="P-loop_NTPase"/>
</dbReference>
<reference evidence="2 3" key="1">
    <citation type="journal article" date="2008" name="Proc. Natl. Acad. Sci. U.S.A.">
        <title>Niche adaptation and genome expansion in the chlorophyll d-producing cyanobacterium Acaryochloris marina.</title>
        <authorList>
            <person name="Swingley W.D."/>
            <person name="Chen M."/>
            <person name="Cheung P.C."/>
            <person name="Conrad A.L."/>
            <person name="Dejesa L.C."/>
            <person name="Hao J."/>
            <person name="Honchak B.M."/>
            <person name="Karbach L.E."/>
            <person name="Kurdoglu A."/>
            <person name="Lahiri S."/>
            <person name="Mastrian S.D."/>
            <person name="Miyashita H."/>
            <person name="Page L."/>
            <person name="Ramakrishna P."/>
            <person name="Satoh S."/>
            <person name="Sattley W.M."/>
            <person name="Shimada Y."/>
            <person name="Taylor H.L."/>
            <person name="Tomo T."/>
            <person name="Tsuchiya T."/>
            <person name="Wang Z.T."/>
            <person name="Raymond J."/>
            <person name="Mimuro M."/>
            <person name="Blankenship R.E."/>
            <person name="Touchman J.W."/>
        </authorList>
    </citation>
    <scope>NUCLEOTIDE SEQUENCE [LARGE SCALE GENOMIC DNA]</scope>
    <source>
        <strain evidence="3">MBIC 11017</strain>
    </source>
</reference>
<dbReference type="Proteomes" id="UP000000268">
    <property type="component" value="Chromosome"/>
</dbReference>
<dbReference type="OrthoDB" id="9797480at2"/>
<dbReference type="PANTHER" id="PTHR10605">
    <property type="entry name" value="HEPARAN SULFATE SULFOTRANSFERASE"/>
    <property type="match status" value="1"/>
</dbReference>
<dbReference type="STRING" id="329726.AM1_5717"/>
<keyword evidence="1 2" id="KW-0808">Transferase</keyword>